<dbReference type="PANTHER" id="PTHR31460">
    <property type="match status" value="1"/>
</dbReference>
<protein>
    <submittedName>
        <fullName evidence="3">Uncharacterized protein LOC111477533</fullName>
    </submittedName>
</protein>
<keyword evidence="1" id="KW-0472">Membrane</keyword>
<dbReference type="PANTHER" id="PTHR31460:SF3">
    <property type="entry name" value="MESOCENTIN"/>
    <property type="match status" value="1"/>
</dbReference>
<dbReference type="AlphaFoldDB" id="A0A6J1IQR4"/>
<dbReference type="GeneID" id="111477533"/>
<dbReference type="InterPro" id="IPR011042">
    <property type="entry name" value="6-blade_b-propeller_TolB-like"/>
</dbReference>
<dbReference type="Gene3D" id="2.120.10.30">
    <property type="entry name" value="TolB, C-terminal domain"/>
    <property type="match status" value="1"/>
</dbReference>
<accession>A0A6J1IQR4</accession>
<dbReference type="GO" id="GO:0005783">
    <property type="term" value="C:endoplasmic reticulum"/>
    <property type="evidence" value="ECO:0007669"/>
    <property type="project" value="TreeGrafter"/>
</dbReference>
<evidence type="ECO:0000313" key="2">
    <source>
        <dbReference type="Proteomes" id="UP000504608"/>
    </source>
</evidence>
<dbReference type="FunFam" id="2.120.10.30:FF:000089">
    <property type="entry name" value="Calcium-dependent phosphotriesterase superfamily protein"/>
    <property type="match status" value="1"/>
</dbReference>
<keyword evidence="2" id="KW-1185">Reference proteome</keyword>
<sequence length="419" mass="46369">MLIFNIFREVKKRNPFDKKSSPIVLVLQGICSSSSSSHINSLHKSLIHCKSSTITPMAPIHRSPILQFFLFQFFLSQTLARKPHLIDFRSPNLYPEGIVWDASAQHFVVGSLHHRTLVSVSDAGVAETLIHDPDLPENVSILGLAIDSVNNRLLAAVHAAPPLPEFNALATYDLRSRRRISLTSLPSDGTSSHRPVANAVAADFKGNAFITNSAGNFIWKVNIDGSATVFSKSTSYSSHPATPNEVFSSSGLNGAVYVSKGYLLVVQSNTGKMYKVDADDGTARLVLLNKDLEGADGIAARRDGVVLVVSYRKLWFLKSEDSWGEGVVYDEIDLDEEKFATGVTVGNEGRVYVLNGYVNEGLNGNSGRERFGIEEMRSPKESEDEWVWVYVLVGFGLAYFFFWRFQMKQLIGNMDKKIN</sequence>
<dbReference type="KEGG" id="cmax:111477533"/>
<name>A0A6J1IQR4_CUCMA</name>
<evidence type="ECO:0000313" key="3">
    <source>
        <dbReference type="RefSeq" id="XP_022977194.1"/>
    </source>
</evidence>
<keyword evidence="1" id="KW-0812">Transmembrane</keyword>
<dbReference type="OrthoDB" id="1885092at2759"/>
<dbReference type="RefSeq" id="XP_022977194.1">
    <property type="nucleotide sequence ID" value="XM_023121426.1"/>
</dbReference>
<keyword evidence="1" id="KW-1133">Transmembrane helix</keyword>
<dbReference type="Proteomes" id="UP000504608">
    <property type="component" value="Unplaced"/>
</dbReference>
<gene>
    <name evidence="3" type="primary">LOC111477533</name>
</gene>
<proteinExistence type="predicted"/>
<organism evidence="2 3">
    <name type="scientific">Cucurbita maxima</name>
    <name type="common">Pumpkin</name>
    <name type="synonym">Winter squash</name>
    <dbReference type="NCBI Taxonomy" id="3661"/>
    <lineage>
        <taxon>Eukaryota</taxon>
        <taxon>Viridiplantae</taxon>
        <taxon>Streptophyta</taxon>
        <taxon>Embryophyta</taxon>
        <taxon>Tracheophyta</taxon>
        <taxon>Spermatophyta</taxon>
        <taxon>Magnoliopsida</taxon>
        <taxon>eudicotyledons</taxon>
        <taxon>Gunneridae</taxon>
        <taxon>Pentapetalae</taxon>
        <taxon>rosids</taxon>
        <taxon>fabids</taxon>
        <taxon>Cucurbitales</taxon>
        <taxon>Cucurbitaceae</taxon>
        <taxon>Cucurbiteae</taxon>
        <taxon>Cucurbita</taxon>
    </lineage>
</organism>
<evidence type="ECO:0000256" key="1">
    <source>
        <dbReference type="SAM" id="Phobius"/>
    </source>
</evidence>
<feature type="transmembrane region" description="Helical" evidence="1">
    <location>
        <begin position="386"/>
        <end position="405"/>
    </location>
</feature>
<reference evidence="3" key="1">
    <citation type="submission" date="2025-08" db="UniProtKB">
        <authorList>
            <consortium name="RefSeq"/>
        </authorList>
    </citation>
    <scope>IDENTIFICATION</scope>
    <source>
        <tissue evidence="3">Young leaves</tissue>
    </source>
</reference>
<dbReference type="InterPro" id="IPR053224">
    <property type="entry name" value="Sensory_adhesion_molecule"/>
</dbReference>
<dbReference type="SUPFAM" id="SSF101898">
    <property type="entry name" value="NHL repeat"/>
    <property type="match status" value="1"/>
</dbReference>